<feature type="compositionally biased region" description="Acidic residues" evidence="3">
    <location>
        <begin position="389"/>
        <end position="399"/>
    </location>
</feature>
<evidence type="ECO:0000259" key="4">
    <source>
        <dbReference type="PROSITE" id="PS51371"/>
    </source>
</evidence>
<accession>A0AAD5TAA9</accession>
<comment type="caution">
    <text evidence="5">The sequence shown here is derived from an EMBL/GenBank/DDBJ whole genome shotgun (WGS) entry which is preliminary data.</text>
</comment>
<dbReference type="EMBL" id="JADGJH010000065">
    <property type="protein sequence ID" value="KAJ3139763.1"/>
    <property type="molecule type" value="Genomic_DNA"/>
</dbReference>
<dbReference type="PANTHER" id="PTHR48108:SF26">
    <property type="entry name" value="CBS DOMAIN-CONTAINING PROTEIN DDB_G0289609"/>
    <property type="match status" value="1"/>
</dbReference>
<feature type="compositionally biased region" description="Basic and acidic residues" evidence="3">
    <location>
        <begin position="34"/>
        <end position="57"/>
    </location>
</feature>
<keyword evidence="1" id="KW-0677">Repeat</keyword>
<name>A0AAD5TAA9_9FUNG</name>
<organism evidence="5 6">
    <name type="scientific">Physocladia obscura</name>
    <dbReference type="NCBI Taxonomy" id="109957"/>
    <lineage>
        <taxon>Eukaryota</taxon>
        <taxon>Fungi</taxon>
        <taxon>Fungi incertae sedis</taxon>
        <taxon>Chytridiomycota</taxon>
        <taxon>Chytridiomycota incertae sedis</taxon>
        <taxon>Chytridiomycetes</taxon>
        <taxon>Chytridiales</taxon>
        <taxon>Chytriomycetaceae</taxon>
        <taxon>Physocladia</taxon>
    </lineage>
</organism>
<dbReference type="Proteomes" id="UP001211907">
    <property type="component" value="Unassembled WGS sequence"/>
</dbReference>
<sequence length="741" mass="79476">MLGSDGTNAHANTHEKDKEKEKDKDDAATAVDDFGIREKEKDKEKERDRDKERDRKKTLQSLGALLSEPVIVVESAGVSQVCHVMAARRVDAVLLVDSQGSLAGILTGGDVSRRIVAAGLDTHRTKCSAVMTPSPLAVRASAPVSLALRQMVARRCRHLPVLSDEPGCEEDLAGLLDITQCVFNRIKGLDPKELSRMDSVTVGLAVANSMLPLVGASASIRDACIVMRDARHTGVLVVDENDPSVLIGILTNKDVILRVLGANKDPETMTVQEAMTPHPDFVSPTTSVLEALNMLGDGHYLHLPVIQENKPVGLVDLLTLTMSILDYILKIDRELFPETQNDSQFTEGPLWNRFWNNSATNSADDNLSQIFSATAGETAQNIPRRQTPEENDIEPLDDDDAQSITSAGAFYRKQKQKQAAIEQQLTLSRHQSGTPSMLSATENLVRTTQGKPDAFVFKLHDLNGTIHRFTASASDFRTFMKAVEVKTGRGPGVACMYKSPVTGIRRPLLSPHDLVTAVSEAKTAGAHRLVVMVVEGDSSFGPLGRPVAATIATGGSGNNGVTLSPRAAFEGLGITNKAESSVIDAAAGGVGNSSGWVLVNVGGVKFETKASTLIGGGSSFFGGLFGVVDGSAVSLGAVISQGEVKVDRDGELFRHVLYFLRNGVLSSSCLSAGVGVLKDLIAEAEFYGVGEMKKVLQERVAEAERVVVVTGREELLEKLGSGYKVLLVEEEGKRYIMKREA</sequence>
<dbReference type="GO" id="GO:0051260">
    <property type="term" value="P:protein homooligomerization"/>
    <property type="evidence" value="ECO:0007669"/>
    <property type="project" value="InterPro"/>
</dbReference>
<evidence type="ECO:0000256" key="3">
    <source>
        <dbReference type="SAM" id="MobiDB-lite"/>
    </source>
</evidence>
<feature type="domain" description="CBS" evidence="4">
    <location>
        <begin position="65"/>
        <end position="122"/>
    </location>
</feature>
<reference evidence="5" key="1">
    <citation type="submission" date="2020-05" db="EMBL/GenBank/DDBJ databases">
        <title>Phylogenomic resolution of chytrid fungi.</title>
        <authorList>
            <person name="Stajich J.E."/>
            <person name="Amses K."/>
            <person name="Simmons R."/>
            <person name="Seto K."/>
            <person name="Myers J."/>
            <person name="Bonds A."/>
            <person name="Quandt C.A."/>
            <person name="Barry K."/>
            <person name="Liu P."/>
            <person name="Grigoriev I."/>
            <person name="Longcore J.E."/>
            <person name="James T.Y."/>
        </authorList>
    </citation>
    <scope>NUCLEOTIDE SEQUENCE</scope>
    <source>
        <strain evidence="5">JEL0513</strain>
    </source>
</reference>
<dbReference type="Pfam" id="PF00571">
    <property type="entry name" value="CBS"/>
    <property type="match status" value="4"/>
</dbReference>
<proteinExistence type="predicted"/>
<evidence type="ECO:0000313" key="5">
    <source>
        <dbReference type="EMBL" id="KAJ3139763.1"/>
    </source>
</evidence>
<evidence type="ECO:0000313" key="6">
    <source>
        <dbReference type="Proteomes" id="UP001211907"/>
    </source>
</evidence>
<dbReference type="InterPro" id="IPR003131">
    <property type="entry name" value="T1-type_BTB"/>
</dbReference>
<feature type="region of interest" description="Disordered" evidence="3">
    <location>
        <begin position="378"/>
        <end position="399"/>
    </location>
</feature>
<dbReference type="PROSITE" id="PS51371">
    <property type="entry name" value="CBS"/>
    <property type="match status" value="4"/>
</dbReference>
<evidence type="ECO:0000256" key="1">
    <source>
        <dbReference type="ARBA" id="ARBA00022737"/>
    </source>
</evidence>
<dbReference type="Gene3D" id="3.30.710.10">
    <property type="entry name" value="Potassium Channel Kv1.1, Chain A"/>
    <property type="match status" value="1"/>
</dbReference>
<dbReference type="SUPFAM" id="SSF54631">
    <property type="entry name" value="CBS-domain pair"/>
    <property type="match status" value="2"/>
</dbReference>
<feature type="compositionally biased region" description="Polar residues" evidence="3">
    <location>
        <begin position="1"/>
        <end position="11"/>
    </location>
</feature>
<dbReference type="SMART" id="SM00116">
    <property type="entry name" value="CBS"/>
    <property type="match status" value="4"/>
</dbReference>
<dbReference type="AlphaFoldDB" id="A0AAD5TAA9"/>
<dbReference type="Gene3D" id="3.10.580.10">
    <property type="entry name" value="CBS-domain"/>
    <property type="match status" value="2"/>
</dbReference>
<protein>
    <recommendedName>
        <fullName evidence="4">CBS domain-containing protein</fullName>
    </recommendedName>
</protein>
<dbReference type="SUPFAM" id="SSF54695">
    <property type="entry name" value="POZ domain"/>
    <property type="match status" value="1"/>
</dbReference>
<feature type="domain" description="CBS" evidence="4">
    <location>
        <begin position="275"/>
        <end position="331"/>
    </location>
</feature>
<feature type="domain" description="CBS" evidence="4">
    <location>
        <begin position="131"/>
        <end position="191"/>
    </location>
</feature>
<dbReference type="Pfam" id="PF02214">
    <property type="entry name" value="BTB_2"/>
    <property type="match status" value="1"/>
</dbReference>
<dbReference type="InterPro" id="IPR051462">
    <property type="entry name" value="CBS_domain-containing"/>
</dbReference>
<gene>
    <name evidence="5" type="ORF">HK100_011105</name>
</gene>
<feature type="region of interest" description="Disordered" evidence="3">
    <location>
        <begin position="1"/>
        <end position="57"/>
    </location>
</feature>
<feature type="compositionally biased region" description="Basic and acidic residues" evidence="3">
    <location>
        <begin position="12"/>
        <end position="27"/>
    </location>
</feature>
<keyword evidence="2" id="KW-0129">CBS domain</keyword>
<evidence type="ECO:0000256" key="2">
    <source>
        <dbReference type="PROSITE-ProRule" id="PRU00703"/>
    </source>
</evidence>
<dbReference type="PANTHER" id="PTHR48108">
    <property type="entry name" value="CBS DOMAIN-CONTAINING PROTEIN CBSX2, CHLOROPLASTIC"/>
    <property type="match status" value="1"/>
</dbReference>
<dbReference type="InterPro" id="IPR011333">
    <property type="entry name" value="SKP1/BTB/POZ_sf"/>
</dbReference>
<dbReference type="InterPro" id="IPR000644">
    <property type="entry name" value="CBS_dom"/>
</dbReference>
<dbReference type="InterPro" id="IPR046342">
    <property type="entry name" value="CBS_dom_sf"/>
</dbReference>
<feature type="domain" description="CBS" evidence="4">
    <location>
        <begin position="207"/>
        <end position="267"/>
    </location>
</feature>
<keyword evidence="6" id="KW-1185">Reference proteome</keyword>